<dbReference type="EMBL" id="PFEE01000016">
    <property type="protein sequence ID" value="PJE63903.1"/>
    <property type="molecule type" value="Genomic_DNA"/>
</dbReference>
<gene>
    <name evidence="1" type="ORF">COU89_00760</name>
</gene>
<dbReference type="AlphaFoldDB" id="A0A2M8KVJ8"/>
<evidence type="ECO:0000313" key="1">
    <source>
        <dbReference type="EMBL" id="PJE63903.1"/>
    </source>
</evidence>
<organism evidence="1 2">
    <name type="scientific">Candidatus Roizmanbacteria bacterium CG10_big_fil_rev_8_21_14_0_10_45_7</name>
    <dbReference type="NCBI Taxonomy" id="1974854"/>
    <lineage>
        <taxon>Bacteria</taxon>
        <taxon>Candidatus Roizmaniibacteriota</taxon>
    </lineage>
</organism>
<accession>A0A2M8KVJ8</accession>
<proteinExistence type="predicted"/>
<name>A0A2M8KVJ8_9BACT</name>
<protein>
    <submittedName>
        <fullName evidence="1">Uncharacterized protein</fullName>
    </submittedName>
</protein>
<dbReference type="Proteomes" id="UP000231569">
    <property type="component" value="Unassembled WGS sequence"/>
</dbReference>
<sequence>MQIGNAELDELYRGYIAPTLSAAGYEPKRVDKHNDGELLKPKITEFISEAGIIVADLTNERPNVYLEVGYTMGLGKYRNLILTCREDHYHGSPNYDSGKHRIHFDLNGYDILFWSPDKKKEFATELLKTIKRRTYITQPSNEVNFDEDWFTDHKSKSFKGLHNQGLSGYMEVMCSLDGAYGFNQIHLRDAAREAPISTFGWPIGAFMNSEPFKPRPVNDGIIAEIVTPESDWGKTYDYWAIRSNASFYLLQNLFEDTRGKQLIFFDTRIVRITETILYLARLYHQLKISITTPLHITIAHGGLSGRTIRAAGRRMIFLERTSTQDKVVTKIDTTVGELEAKLTDHVETITKDLFVLFDYFELERTILEDIVTNFVNGKIS</sequence>
<comment type="caution">
    <text evidence="1">The sequence shown here is derived from an EMBL/GenBank/DDBJ whole genome shotgun (WGS) entry which is preliminary data.</text>
</comment>
<evidence type="ECO:0000313" key="2">
    <source>
        <dbReference type="Proteomes" id="UP000231569"/>
    </source>
</evidence>
<reference evidence="2" key="1">
    <citation type="submission" date="2017-09" db="EMBL/GenBank/DDBJ databases">
        <title>Depth-based differentiation of microbial function through sediment-hosted aquifers and enrichment of novel symbionts in the deep terrestrial subsurface.</title>
        <authorList>
            <person name="Probst A.J."/>
            <person name="Ladd B."/>
            <person name="Jarett J.K."/>
            <person name="Geller-Mcgrath D.E."/>
            <person name="Sieber C.M.K."/>
            <person name="Emerson J.B."/>
            <person name="Anantharaman K."/>
            <person name="Thomas B.C."/>
            <person name="Malmstrom R."/>
            <person name="Stieglmeier M."/>
            <person name="Klingl A."/>
            <person name="Woyke T."/>
            <person name="Ryan C.M."/>
            <person name="Banfield J.F."/>
        </authorList>
    </citation>
    <scope>NUCLEOTIDE SEQUENCE [LARGE SCALE GENOMIC DNA]</scope>
</reference>